<organism evidence="3 4">
    <name type="scientific">Novosphingobium beihaiensis</name>
    <dbReference type="NCBI Taxonomy" id="2930389"/>
    <lineage>
        <taxon>Bacteria</taxon>
        <taxon>Pseudomonadati</taxon>
        <taxon>Pseudomonadota</taxon>
        <taxon>Alphaproteobacteria</taxon>
        <taxon>Sphingomonadales</taxon>
        <taxon>Sphingomonadaceae</taxon>
        <taxon>Novosphingobium</taxon>
    </lineage>
</organism>
<evidence type="ECO:0000313" key="3">
    <source>
        <dbReference type="EMBL" id="MCJ2188494.1"/>
    </source>
</evidence>
<feature type="signal peptide" evidence="2">
    <location>
        <begin position="1"/>
        <end position="20"/>
    </location>
</feature>
<dbReference type="RefSeq" id="WP_243923229.1">
    <property type="nucleotide sequence ID" value="NZ_JALHLG010000036.1"/>
</dbReference>
<name>A0ABT0BTV9_9SPHN</name>
<evidence type="ECO:0000256" key="2">
    <source>
        <dbReference type="SAM" id="SignalP"/>
    </source>
</evidence>
<gene>
    <name evidence="3" type="ORF">MTR66_16930</name>
</gene>
<evidence type="ECO:0008006" key="5">
    <source>
        <dbReference type="Google" id="ProtNLM"/>
    </source>
</evidence>
<accession>A0ABT0BTV9</accession>
<dbReference type="PROSITE" id="PS51257">
    <property type="entry name" value="PROKAR_LIPOPROTEIN"/>
    <property type="match status" value="1"/>
</dbReference>
<dbReference type="Proteomes" id="UP001202281">
    <property type="component" value="Unassembled WGS sequence"/>
</dbReference>
<reference evidence="3 4" key="1">
    <citation type="submission" date="2022-04" db="EMBL/GenBank/DDBJ databases">
        <title>Identification of a novel bacterium isolated from mangrove sediments.</title>
        <authorList>
            <person name="Pan X."/>
        </authorList>
    </citation>
    <scope>NUCLEOTIDE SEQUENCE [LARGE SCALE GENOMIC DNA]</scope>
    <source>
        <strain evidence="3 4">B2638</strain>
    </source>
</reference>
<evidence type="ECO:0000313" key="4">
    <source>
        <dbReference type="Proteomes" id="UP001202281"/>
    </source>
</evidence>
<dbReference type="EMBL" id="JALHLG010000036">
    <property type="protein sequence ID" value="MCJ2188494.1"/>
    <property type="molecule type" value="Genomic_DNA"/>
</dbReference>
<keyword evidence="4" id="KW-1185">Reference proteome</keyword>
<feature type="chain" id="PRO_5045561967" description="Protease inhibitor Inh" evidence="2">
    <location>
        <begin position="21"/>
        <end position="152"/>
    </location>
</feature>
<evidence type="ECO:0000256" key="1">
    <source>
        <dbReference type="SAM" id="MobiDB-lite"/>
    </source>
</evidence>
<feature type="region of interest" description="Disordered" evidence="1">
    <location>
        <begin position="127"/>
        <end position="152"/>
    </location>
</feature>
<comment type="caution">
    <text evidence="3">The sequence shown here is derived from an EMBL/GenBank/DDBJ whole genome shotgun (WGS) entry which is preliminary data.</text>
</comment>
<proteinExistence type="predicted"/>
<sequence length="152" mass="15761">MKRTPLIAAMVLAMALSACSGGKQEPEPAASSEASAQATDAAVEAAADNSIPEVLRGRWGLVPADCTSSRGDAKGLLTISGDTLTFYESVAELGFIKAREAGRITAAFEFSGEGQSWVLDVTLSTPDGGRTLVRKDTGPDAAPEPLTYQKCP</sequence>
<protein>
    <recommendedName>
        <fullName evidence="5">Protease inhibitor Inh</fullName>
    </recommendedName>
</protein>
<keyword evidence="2" id="KW-0732">Signal</keyword>